<evidence type="ECO:0008006" key="4">
    <source>
        <dbReference type="Google" id="ProtNLM"/>
    </source>
</evidence>
<dbReference type="AlphaFoldDB" id="A0AA36C5B1"/>
<accession>A0AA36C5B1</accession>
<evidence type="ECO:0000313" key="2">
    <source>
        <dbReference type="EMBL" id="CAJ0559685.1"/>
    </source>
</evidence>
<reference evidence="2" key="1">
    <citation type="submission" date="2023-06" db="EMBL/GenBank/DDBJ databases">
        <authorList>
            <person name="Delattre M."/>
        </authorList>
    </citation>
    <scope>NUCLEOTIDE SEQUENCE</scope>
    <source>
        <strain evidence="2">AF72</strain>
    </source>
</reference>
<dbReference type="Proteomes" id="UP001177023">
    <property type="component" value="Unassembled WGS sequence"/>
</dbReference>
<organism evidence="2 3">
    <name type="scientific">Mesorhabditis spiculigera</name>
    <dbReference type="NCBI Taxonomy" id="96644"/>
    <lineage>
        <taxon>Eukaryota</taxon>
        <taxon>Metazoa</taxon>
        <taxon>Ecdysozoa</taxon>
        <taxon>Nematoda</taxon>
        <taxon>Chromadorea</taxon>
        <taxon>Rhabditida</taxon>
        <taxon>Rhabditina</taxon>
        <taxon>Rhabditomorpha</taxon>
        <taxon>Rhabditoidea</taxon>
        <taxon>Rhabditidae</taxon>
        <taxon>Mesorhabditinae</taxon>
        <taxon>Mesorhabditis</taxon>
    </lineage>
</organism>
<name>A0AA36C5B1_9BILA</name>
<protein>
    <recommendedName>
        <fullName evidence="4">Secreted protein</fullName>
    </recommendedName>
</protein>
<dbReference type="EMBL" id="CATQJA010000376">
    <property type="protein sequence ID" value="CAJ0559685.1"/>
    <property type="molecule type" value="Genomic_DNA"/>
</dbReference>
<gene>
    <name evidence="2" type="ORF">MSPICULIGERA_LOCUS1343</name>
</gene>
<sequence>MLKTTFMLTTLNFLSFAVVSRVIDFPFHFDSYSLEPPTGGSFKETLKYCVSAVCRGVYCCTNDSWRTNCSIYPQPRRSTVSDSAGALIACFVYQKHVELDSLSTGKAEIASQTSEVTKTFTKTAEATSSDITLNPLATATYLPIPKYVNSTGIHFWRRMVGTVAEPDEQYCRGTTWQFLKPGQGITCDGQAMLRSSMDGTYLGVQEMAGMIVGWVATTKNNKCGATLPIRAWQHPKTLDCIYTNTAITRVGSYVSLGIVFYAWPPRSPCFVAGIGCQNPEGLAKCHLDL</sequence>
<feature type="chain" id="PRO_5041377215" description="Secreted protein" evidence="1">
    <location>
        <begin position="21"/>
        <end position="289"/>
    </location>
</feature>
<keyword evidence="3" id="KW-1185">Reference proteome</keyword>
<proteinExistence type="predicted"/>
<feature type="signal peptide" evidence="1">
    <location>
        <begin position="1"/>
        <end position="20"/>
    </location>
</feature>
<feature type="non-terminal residue" evidence="2">
    <location>
        <position position="1"/>
    </location>
</feature>
<keyword evidence="1" id="KW-0732">Signal</keyword>
<evidence type="ECO:0000256" key="1">
    <source>
        <dbReference type="SAM" id="SignalP"/>
    </source>
</evidence>
<comment type="caution">
    <text evidence="2">The sequence shown here is derived from an EMBL/GenBank/DDBJ whole genome shotgun (WGS) entry which is preliminary data.</text>
</comment>
<evidence type="ECO:0000313" key="3">
    <source>
        <dbReference type="Proteomes" id="UP001177023"/>
    </source>
</evidence>